<keyword evidence="8" id="KW-1185">Reference proteome</keyword>
<dbReference type="GO" id="GO:0015421">
    <property type="term" value="F:ABC-type oligopeptide transporter activity"/>
    <property type="evidence" value="ECO:0007669"/>
    <property type="project" value="TreeGrafter"/>
</dbReference>
<dbReference type="PROSITE" id="PS50929">
    <property type="entry name" value="ABC_TM1F"/>
    <property type="match status" value="1"/>
</dbReference>
<evidence type="ECO:0000256" key="1">
    <source>
        <dbReference type="ARBA" id="ARBA00004651"/>
    </source>
</evidence>
<dbReference type="SUPFAM" id="SSF90123">
    <property type="entry name" value="ABC transporter transmembrane region"/>
    <property type="match status" value="1"/>
</dbReference>
<feature type="transmembrane region" description="Helical" evidence="5">
    <location>
        <begin position="60"/>
        <end position="83"/>
    </location>
</feature>
<protein>
    <submittedName>
        <fullName evidence="7">ABC transporter transmembrane region</fullName>
    </submittedName>
</protein>
<comment type="subcellular location">
    <subcellularLocation>
        <location evidence="1">Cell membrane</location>
        <topology evidence="1">Multi-pass membrane protein</topology>
    </subcellularLocation>
</comment>
<feature type="transmembrane region" description="Helical" evidence="5">
    <location>
        <begin position="134"/>
        <end position="154"/>
    </location>
</feature>
<dbReference type="InterPro" id="IPR011527">
    <property type="entry name" value="ABC1_TM_dom"/>
</dbReference>
<dbReference type="GO" id="GO:0005524">
    <property type="term" value="F:ATP binding"/>
    <property type="evidence" value="ECO:0007669"/>
    <property type="project" value="InterPro"/>
</dbReference>
<evidence type="ECO:0000256" key="4">
    <source>
        <dbReference type="ARBA" id="ARBA00023136"/>
    </source>
</evidence>
<keyword evidence="4 5" id="KW-0472">Membrane</keyword>
<dbReference type="RefSeq" id="WP_073288783.1">
    <property type="nucleotide sequence ID" value="NZ_FRCP01000014.1"/>
</dbReference>
<feature type="transmembrane region" description="Helical" evidence="5">
    <location>
        <begin position="160"/>
        <end position="179"/>
    </location>
</feature>
<name>A0A1M7KM74_9FIRM</name>
<dbReference type="GO" id="GO:0005886">
    <property type="term" value="C:plasma membrane"/>
    <property type="evidence" value="ECO:0007669"/>
    <property type="project" value="UniProtKB-SubCell"/>
</dbReference>
<reference evidence="7 8" key="1">
    <citation type="submission" date="2016-11" db="EMBL/GenBank/DDBJ databases">
        <authorList>
            <person name="Jaros S."/>
            <person name="Januszkiewicz K."/>
            <person name="Wedrychowicz H."/>
        </authorList>
    </citation>
    <scope>NUCLEOTIDE SEQUENCE [LARGE SCALE GENOMIC DNA]</scope>
    <source>
        <strain evidence="7 8">DSM 15930</strain>
    </source>
</reference>
<dbReference type="AlphaFoldDB" id="A0A1M7KM74"/>
<dbReference type="STRING" id="1120996.SAMN02746066_02820"/>
<proteinExistence type="predicted"/>
<feature type="transmembrane region" description="Helical" evidence="5">
    <location>
        <begin position="272"/>
        <end position="296"/>
    </location>
</feature>
<dbReference type="PANTHER" id="PTHR43394:SF1">
    <property type="entry name" value="ATP-BINDING CASSETTE SUB-FAMILY B MEMBER 10, MITOCHONDRIAL"/>
    <property type="match status" value="1"/>
</dbReference>
<dbReference type="Gene3D" id="1.20.1560.10">
    <property type="entry name" value="ABC transporter type 1, transmembrane domain"/>
    <property type="match status" value="1"/>
</dbReference>
<dbReference type="PANTHER" id="PTHR43394">
    <property type="entry name" value="ATP-DEPENDENT PERMEASE MDL1, MITOCHONDRIAL"/>
    <property type="match status" value="1"/>
</dbReference>
<dbReference type="Proteomes" id="UP000184038">
    <property type="component" value="Unassembled WGS sequence"/>
</dbReference>
<keyword evidence="3 5" id="KW-1133">Transmembrane helix</keyword>
<dbReference type="Pfam" id="PF00664">
    <property type="entry name" value="ABC_membrane"/>
    <property type="match status" value="1"/>
</dbReference>
<evidence type="ECO:0000313" key="7">
    <source>
        <dbReference type="EMBL" id="SHM66571.1"/>
    </source>
</evidence>
<evidence type="ECO:0000256" key="5">
    <source>
        <dbReference type="SAM" id="Phobius"/>
    </source>
</evidence>
<keyword evidence="2 5" id="KW-0812">Transmembrane</keyword>
<dbReference type="InterPro" id="IPR039421">
    <property type="entry name" value="Type_1_exporter"/>
</dbReference>
<feature type="domain" description="ABC transmembrane type-1" evidence="6">
    <location>
        <begin position="30"/>
        <end position="304"/>
    </location>
</feature>
<sequence>MIRSLSRVFKQVGKFPTYIRLLLLRCPFDAALTTANAWFLQHSFEAISQGCEVKLRYGCVYFAIASLLLFLYNGSIWCLYARFATNFTGKLRKMVFYSIVHMPFKKFDEKTSGEWMTRLNSDAQMTINLLNAPFNIPHAVVSVVNISVSALLLLRINPTLMVVTLLFVIPHVVVNRKLVYIKVTKLMEQSQEYTERNLTCFSTLITCADIVSLYDAKDFVMNAYEQSSIEMVRANMRIHIRKAVNSLVIPLFGMSGYIVILLLGLIMIRRSLLTFGTLTAALQYRGAILMGTMLFINSMTEIRMNAVGLRRMEETYGGREGN</sequence>
<feature type="transmembrane region" description="Helical" evidence="5">
    <location>
        <begin position="243"/>
        <end position="266"/>
    </location>
</feature>
<evidence type="ECO:0000259" key="6">
    <source>
        <dbReference type="PROSITE" id="PS50929"/>
    </source>
</evidence>
<feature type="transmembrane region" description="Helical" evidence="5">
    <location>
        <begin position="21"/>
        <end position="40"/>
    </location>
</feature>
<dbReference type="InterPro" id="IPR036640">
    <property type="entry name" value="ABC1_TM_sf"/>
</dbReference>
<evidence type="ECO:0000313" key="8">
    <source>
        <dbReference type="Proteomes" id="UP000184038"/>
    </source>
</evidence>
<gene>
    <name evidence="7" type="ORF">SAMN02746066_02820</name>
</gene>
<accession>A0A1M7KM74</accession>
<organism evidence="7 8">
    <name type="scientific">Anaerosporobacter mobilis DSM 15930</name>
    <dbReference type="NCBI Taxonomy" id="1120996"/>
    <lineage>
        <taxon>Bacteria</taxon>
        <taxon>Bacillati</taxon>
        <taxon>Bacillota</taxon>
        <taxon>Clostridia</taxon>
        <taxon>Lachnospirales</taxon>
        <taxon>Lachnospiraceae</taxon>
        <taxon>Anaerosporobacter</taxon>
    </lineage>
</organism>
<evidence type="ECO:0000256" key="2">
    <source>
        <dbReference type="ARBA" id="ARBA00022692"/>
    </source>
</evidence>
<evidence type="ECO:0000256" key="3">
    <source>
        <dbReference type="ARBA" id="ARBA00022989"/>
    </source>
</evidence>
<dbReference type="EMBL" id="FRCP01000014">
    <property type="protein sequence ID" value="SHM66571.1"/>
    <property type="molecule type" value="Genomic_DNA"/>
</dbReference>